<dbReference type="EMBL" id="JAENII010000003">
    <property type="protein sequence ID" value="MBK1826401.1"/>
    <property type="molecule type" value="Genomic_DNA"/>
</dbReference>
<gene>
    <name evidence="1" type="ORF">JIN81_05190</name>
</gene>
<protein>
    <submittedName>
        <fullName evidence="1">Uncharacterized protein</fullName>
    </submittedName>
</protein>
<keyword evidence="2" id="KW-1185">Reference proteome</keyword>
<name>A0A934RD55_9BACT</name>
<evidence type="ECO:0000313" key="2">
    <source>
        <dbReference type="Proteomes" id="UP000658278"/>
    </source>
</evidence>
<dbReference type="RefSeq" id="WP_200277314.1">
    <property type="nucleotide sequence ID" value="NZ_JAENII010000003.1"/>
</dbReference>
<dbReference type="Proteomes" id="UP000658278">
    <property type="component" value="Unassembled WGS sequence"/>
</dbReference>
<sequence>MKSRGIHLGQHEVSFCDRPRAIDAWTRYDRLLDHLEGPDPDRPSTDGIRFEA</sequence>
<dbReference type="AlphaFoldDB" id="A0A934RD55"/>
<reference evidence="1" key="1">
    <citation type="submission" date="2021-01" db="EMBL/GenBank/DDBJ databases">
        <title>Modified the classification status of verrucomicrobia.</title>
        <authorList>
            <person name="Feng X."/>
        </authorList>
    </citation>
    <scope>NUCLEOTIDE SEQUENCE</scope>
    <source>
        <strain evidence="1">KCTC 22201</strain>
    </source>
</reference>
<accession>A0A934RD55</accession>
<evidence type="ECO:0000313" key="1">
    <source>
        <dbReference type="EMBL" id="MBK1826401.1"/>
    </source>
</evidence>
<proteinExistence type="predicted"/>
<organism evidence="1 2">
    <name type="scientific">Haloferula rosea</name>
    <dbReference type="NCBI Taxonomy" id="490093"/>
    <lineage>
        <taxon>Bacteria</taxon>
        <taxon>Pseudomonadati</taxon>
        <taxon>Verrucomicrobiota</taxon>
        <taxon>Verrucomicrobiia</taxon>
        <taxon>Verrucomicrobiales</taxon>
        <taxon>Verrucomicrobiaceae</taxon>
        <taxon>Haloferula</taxon>
    </lineage>
</organism>
<comment type="caution">
    <text evidence="1">The sequence shown here is derived from an EMBL/GenBank/DDBJ whole genome shotgun (WGS) entry which is preliminary data.</text>
</comment>